<evidence type="ECO:0000256" key="2">
    <source>
        <dbReference type="ARBA" id="ARBA00005697"/>
    </source>
</evidence>
<dbReference type="InterPro" id="IPR006043">
    <property type="entry name" value="NCS2"/>
</dbReference>
<dbReference type="PANTHER" id="PTHR43337">
    <property type="entry name" value="XANTHINE/URACIL PERMEASE C887.17-RELATED"/>
    <property type="match status" value="1"/>
</dbReference>
<feature type="transmembrane region" description="Helical" evidence="9">
    <location>
        <begin position="103"/>
        <end position="122"/>
    </location>
</feature>
<evidence type="ECO:0000256" key="9">
    <source>
        <dbReference type="SAM" id="Phobius"/>
    </source>
</evidence>
<comment type="subcellular location">
    <subcellularLocation>
        <location evidence="1 8">Cell membrane</location>
        <topology evidence="1 8">Multi-pass membrane protein</topology>
    </subcellularLocation>
</comment>
<dbReference type="GO" id="GO:0005345">
    <property type="term" value="F:purine nucleobase transmembrane transporter activity"/>
    <property type="evidence" value="ECO:0007669"/>
    <property type="project" value="TreeGrafter"/>
</dbReference>
<evidence type="ECO:0000256" key="3">
    <source>
        <dbReference type="ARBA" id="ARBA00022448"/>
    </source>
</evidence>
<dbReference type="RefSeq" id="WP_132379467.1">
    <property type="nucleotide sequence ID" value="NZ_SLZZ01000005.1"/>
</dbReference>
<dbReference type="Proteomes" id="UP000295726">
    <property type="component" value="Unassembled WGS sequence"/>
</dbReference>
<evidence type="ECO:0000256" key="8">
    <source>
        <dbReference type="PIRNR" id="PIRNR005353"/>
    </source>
</evidence>
<feature type="transmembrane region" description="Helical" evidence="9">
    <location>
        <begin position="446"/>
        <end position="463"/>
    </location>
</feature>
<keyword evidence="5 8" id="KW-0812">Transmembrane</keyword>
<keyword evidence="4 8" id="KW-1003">Cell membrane</keyword>
<dbReference type="AlphaFoldDB" id="A0A4R3KC05"/>
<sequence length="464" mass="49531">METKGKGGFLERVFHLSEHHTDVKTEVMAGFTTFMTMAYILAVNPSILSATGMDSGAVFTATALASFIATLLMAGLSNYPFALAPGMGLNAYFAYTVVLNMGYTWQMALAAVFIEGLIFIALSLTKVREGIFNAIPMNLKHAVSVGIGLFIAFLGLQNAKIVVDGETLVSVFSFKDSLADGSFHTVGITVLLAIIGILITSVLVVKNVKGNILWGIIITWILGMLCQAAGLYQPNPELGMYSVFPDFSAGFGIPDMSFTFFKLDFSKVLSLDFIVVMFAFLFVDMFDTLGTLIGVASKADMLDKDGKLPRIKGALLADAVGTSVGALLGTSTTTTFVESAAGVAEGGRTGLTSVVTAILFGLSLFLSPFFLAIPSFATAPALVVVGFLMLTSVTKIDFTDYTEAIPSYITIIAMPFMYSISEGISMGIISYVIINLATGNAKKKKISVIMYILAVLFILKYILI</sequence>
<dbReference type="EMBL" id="SLZZ01000005">
    <property type="protein sequence ID" value="TCS80627.1"/>
    <property type="molecule type" value="Genomic_DNA"/>
</dbReference>
<feature type="transmembrane region" description="Helical" evidence="9">
    <location>
        <begin position="273"/>
        <end position="295"/>
    </location>
</feature>
<dbReference type="GO" id="GO:0005886">
    <property type="term" value="C:plasma membrane"/>
    <property type="evidence" value="ECO:0007669"/>
    <property type="project" value="UniProtKB-SubCell"/>
</dbReference>
<evidence type="ECO:0000313" key="11">
    <source>
        <dbReference type="Proteomes" id="UP000295726"/>
    </source>
</evidence>
<evidence type="ECO:0000256" key="4">
    <source>
        <dbReference type="ARBA" id="ARBA00022475"/>
    </source>
</evidence>
<dbReference type="PIRSF" id="PIRSF005353">
    <property type="entry name" value="PbuG"/>
    <property type="match status" value="1"/>
</dbReference>
<gene>
    <name evidence="10" type="ORF">EDD59_1053</name>
</gene>
<feature type="transmembrane region" description="Helical" evidence="9">
    <location>
        <begin position="408"/>
        <end position="434"/>
    </location>
</feature>
<comment type="caution">
    <text evidence="10">The sequence shown here is derived from an EMBL/GenBank/DDBJ whole genome shotgun (WGS) entry which is preliminary data.</text>
</comment>
<keyword evidence="11" id="KW-1185">Reference proteome</keyword>
<accession>A0A4R3KC05</accession>
<evidence type="ECO:0000256" key="5">
    <source>
        <dbReference type="ARBA" id="ARBA00022692"/>
    </source>
</evidence>
<feature type="transmembrane region" description="Helical" evidence="9">
    <location>
        <begin position="56"/>
        <end position="83"/>
    </location>
</feature>
<feature type="transmembrane region" description="Helical" evidence="9">
    <location>
        <begin position="183"/>
        <end position="205"/>
    </location>
</feature>
<feature type="transmembrane region" description="Helical" evidence="9">
    <location>
        <begin position="378"/>
        <end position="396"/>
    </location>
</feature>
<feature type="transmembrane region" description="Helical" evidence="9">
    <location>
        <begin position="212"/>
        <end position="232"/>
    </location>
</feature>
<keyword evidence="7 8" id="KW-0472">Membrane</keyword>
<keyword evidence="3 8" id="KW-0813">Transport</keyword>
<dbReference type="InterPro" id="IPR026033">
    <property type="entry name" value="Azg-like_bact_archaea"/>
</dbReference>
<feature type="transmembrane region" description="Helical" evidence="9">
    <location>
        <begin position="315"/>
        <end position="337"/>
    </location>
</feature>
<protein>
    <submittedName>
        <fullName evidence="10">AGZA family xanthine/uracil permease-like MFS transporter</fullName>
    </submittedName>
</protein>
<evidence type="ECO:0000313" key="10">
    <source>
        <dbReference type="EMBL" id="TCS80627.1"/>
    </source>
</evidence>
<comment type="similarity">
    <text evidence="2 8">Belongs to the nucleobase:cation symporter-2 (NCS2) (TC 2.A.40) family. Azg-like subfamily.</text>
</comment>
<name>A0A4R3KC05_9FIRM</name>
<evidence type="ECO:0000256" key="1">
    <source>
        <dbReference type="ARBA" id="ARBA00004651"/>
    </source>
</evidence>
<evidence type="ECO:0000256" key="7">
    <source>
        <dbReference type="ARBA" id="ARBA00023136"/>
    </source>
</evidence>
<dbReference type="InterPro" id="IPR045018">
    <property type="entry name" value="Azg-like"/>
</dbReference>
<dbReference type="Pfam" id="PF00860">
    <property type="entry name" value="Xan_ur_permease"/>
    <property type="match status" value="1"/>
</dbReference>
<feature type="transmembrane region" description="Helical" evidence="9">
    <location>
        <begin position="27"/>
        <end position="44"/>
    </location>
</feature>
<keyword evidence="6 8" id="KW-1133">Transmembrane helix</keyword>
<proteinExistence type="inferred from homology"/>
<dbReference type="OrthoDB" id="9808458at2"/>
<feature type="transmembrane region" description="Helical" evidence="9">
    <location>
        <begin position="142"/>
        <end position="163"/>
    </location>
</feature>
<dbReference type="PANTHER" id="PTHR43337:SF1">
    <property type="entry name" value="XANTHINE_URACIL PERMEASE C887.17-RELATED"/>
    <property type="match status" value="1"/>
</dbReference>
<organism evidence="10 11">
    <name type="scientific">Muricomes intestini</name>
    <dbReference type="NCBI Taxonomy" id="1796634"/>
    <lineage>
        <taxon>Bacteria</taxon>
        <taxon>Bacillati</taxon>
        <taxon>Bacillota</taxon>
        <taxon>Clostridia</taxon>
        <taxon>Lachnospirales</taxon>
        <taxon>Lachnospiraceae</taxon>
        <taxon>Muricomes</taxon>
    </lineage>
</organism>
<evidence type="ECO:0000256" key="6">
    <source>
        <dbReference type="ARBA" id="ARBA00022989"/>
    </source>
</evidence>
<feature type="transmembrane region" description="Helical" evidence="9">
    <location>
        <begin position="349"/>
        <end position="371"/>
    </location>
</feature>
<reference evidence="10 11" key="1">
    <citation type="submission" date="2019-03" db="EMBL/GenBank/DDBJ databases">
        <title>Genomic Encyclopedia of Type Strains, Phase IV (KMG-IV): sequencing the most valuable type-strain genomes for metagenomic binning, comparative biology and taxonomic classification.</title>
        <authorList>
            <person name="Goeker M."/>
        </authorList>
    </citation>
    <scope>NUCLEOTIDE SEQUENCE [LARGE SCALE GENOMIC DNA]</scope>
    <source>
        <strain evidence="10 11">DSM 29489</strain>
    </source>
</reference>